<sequence>MNITLAQVQMLFGVSPAGAASSGTAAEAIPALRRATAEGAEEKGIAREEKDPVTISALAQFRTALHKAGSIEGALSDPRILKVLLPALGLAGQEGNIALARKALLSNPADQKGLAAQLGATWKRAAETLGVHASGLDGLRESKLVQTLTEGYVKYQYRSGLDERQAGISDALYFLDAASGAGDVYDVLGDAVMRRVVTGALGLPDQIAVQPVETQGRAVTSRLDIADLKDARQVRKLAERYLIAAANKAAESQAANAATDPMAMIASLAVSLRA</sequence>
<dbReference type="Proteomes" id="UP000698752">
    <property type="component" value="Unassembled WGS sequence"/>
</dbReference>
<evidence type="ECO:0000313" key="3">
    <source>
        <dbReference type="Proteomes" id="UP000698752"/>
    </source>
</evidence>
<feature type="signal peptide" evidence="1">
    <location>
        <begin position="1"/>
        <end position="19"/>
    </location>
</feature>
<dbReference type="SUPFAM" id="SSF158837">
    <property type="entry name" value="AGR C 984p-like"/>
    <property type="match status" value="1"/>
</dbReference>
<evidence type="ECO:0000313" key="2">
    <source>
        <dbReference type="EMBL" id="MBR0650043.1"/>
    </source>
</evidence>
<dbReference type="RefSeq" id="WP_211868464.1">
    <property type="nucleotide sequence ID" value="NZ_JAAEDI010000009.1"/>
</dbReference>
<evidence type="ECO:0000256" key="1">
    <source>
        <dbReference type="SAM" id="SignalP"/>
    </source>
</evidence>
<protein>
    <submittedName>
        <fullName evidence="2">DUF1217 domain-containing protein</fullName>
    </submittedName>
</protein>
<accession>A0ABS5EG97</accession>
<dbReference type="InterPro" id="IPR023157">
    <property type="entry name" value="AGR-C-984p-like_sf"/>
</dbReference>
<gene>
    <name evidence="2" type="ORF">GXW78_10250</name>
</gene>
<feature type="chain" id="PRO_5045920158" evidence="1">
    <location>
        <begin position="20"/>
        <end position="274"/>
    </location>
</feature>
<dbReference type="EMBL" id="JAAEDI010000009">
    <property type="protein sequence ID" value="MBR0650043.1"/>
    <property type="molecule type" value="Genomic_DNA"/>
</dbReference>
<keyword evidence="1" id="KW-0732">Signal</keyword>
<organism evidence="2 3">
    <name type="scientific">Neoroseomonas terrae</name>
    <dbReference type="NCBI Taxonomy" id="424799"/>
    <lineage>
        <taxon>Bacteria</taxon>
        <taxon>Pseudomonadati</taxon>
        <taxon>Pseudomonadota</taxon>
        <taxon>Alphaproteobacteria</taxon>
        <taxon>Acetobacterales</taxon>
        <taxon>Acetobacteraceae</taxon>
        <taxon>Neoroseomonas</taxon>
    </lineage>
</organism>
<dbReference type="Pfam" id="PF06748">
    <property type="entry name" value="DUF1217"/>
    <property type="match status" value="1"/>
</dbReference>
<comment type="caution">
    <text evidence="2">The sequence shown here is derived from an EMBL/GenBank/DDBJ whole genome shotgun (WGS) entry which is preliminary data.</text>
</comment>
<name>A0ABS5EG97_9PROT</name>
<proteinExistence type="predicted"/>
<reference evidence="3" key="1">
    <citation type="journal article" date="2021" name="Syst. Appl. Microbiol.">
        <title>Roseomonas hellenica sp. nov., isolated from roots of wild-growing Alkanna tinctoria.</title>
        <authorList>
            <person name="Rat A."/>
            <person name="Naranjo H.D."/>
            <person name="Lebbe L."/>
            <person name="Cnockaert M."/>
            <person name="Krigas N."/>
            <person name="Grigoriadou K."/>
            <person name="Maloupa E."/>
            <person name="Willems A."/>
        </authorList>
    </citation>
    <scope>NUCLEOTIDE SEQUENCE [LARGE SCALE GENOMIC DNA]</scope>
    <source>
        <strain evidence="3">LMG 31159</strain>
    </source>
</reference>
<keyword evidence="3" id="KW-1185">Reference proteome</keyword>
<dbReference type="Gene3D" id="1.10.3700.10">
    <property type="entry name" value="AGR C 984p-like"/>
    <property type="match status" value="1"/>
</dbReference>
<dbReference type="InterPro" id="IPR010626">
    <property type="entry name" value="DUF1217"/>
</dbReference>